<dbReference type="InterPro" id="IPR001547">
    <property type="entry name" value="Glyco_hydro_5"/>
</dbReference>
<evidence type="ECO:0000313" key="7">
    <source>
        <dbReference type="EMBL" id="EFA83999.1"/>
    </source>
</evidence>
<accession>D3B3V1</accession>
<dbReference type="InParanoid" id="D3B3V1"/>
<dbReference type="SUPFAM" id="SSF51445">
    <property type="entry name" value="(Trans)glycosidases"/>
    <property type="match status" value="1"/>
</dbReference>
<keyword evidence="5" id="KW-0732">Signal</keyword>
<sequence>MKIKDLILIYCFATIISLVAAETSLEGMKVVGNEIHNKNGELVRLRGVNREGTEYSCVQYQKIFNGPFDKDNTNVMKDWGINAIRLPLNEDCWLGLHDKESKYFGSAYRKAIIDYVNTVTDMNMAVLLDLHWAGGNGGTILATRQIPMPNKVNSAAFWKSVAMAFKDNSRVLFDLYNEPYPYGNTWDNVNAWKCWRDGDTCGPEINYPVAGMQDLVNAVRSAGSKNIILLAGIQYATSLTHFLEYIPSDPEGQLGASVHSYDFNFCRAQGCWDTYLRPVFSKYPVVATETGQKDCKSDFLTDFLHYADKNDLHYFAWSWIVANCSGPSLLTSYDGDATEYGEGYKKYLQTIDNGDTPWYSDTFYMFDDKMTHWVDDWSSALVLPNVTYPVYQNSEYSIQYTPTKDKLFYLRCWGCISTDVHKQVEMVFHGGQVGKQELTFNLVSLNSDNTAEIKENYPLSQFMDNKPIPAGSWYKAIIDLSTLPKNVKYDGIQLVSSTNQADVYIGKITVRAYYEPPKPSSSTKNAPIILLILISILSAVLLA</sequence>
<comment type="similarity">
    <text evidence="1 4">Belongs to the glycosyl hydrolase 5 (cellulase A) family.</text>
</comment>
<dbReference type="EMBL" id="ADBJ01000010">
    <property type="protein sequence ID" value="EFA83999.1"/>
    <property type="molecule type" value="Genomic_DNA"/>
</dbReference>
<dbReference type="OMA" id="NDIHYLA"/>
<proteinExistence type="inferred from homology"/>
<organism evidence="7 8">
    <name type="scientific">Heterostelium pallidum (strain ATCC 26659 / Pp 5 / PN500)</name>
    <name type="common">Cellular slime mold</name>
    <name type="synonym">Polysphondylium pallidum</name>
    <dbReference type="NCBI Taxonomy" id="670386"/>
    <lineage>
        <taxon>Eukaryota</taxon>
        <taxon>Amoebozoa</taxon>
        <taxon>Evosea</taxon>
        <taxon>Eumycetozoa</taxon>
        <taxon>Dictyostelia</taxon>
        <taxon>Acytosteliales</taxon>
        <taxon>Acytosteliaceae</taxon>
        <taxon>Heterostelium</taxon>
    </lineage>
</organism>
<dbReference type="PANTHER" id="PTHR34142:SF4">
    <property type="entry name" value="GALACTOSE-BINDING DOMAIN-CONTAINING PROTEIN"/>
    <property type="match status" value="1"/>
</dbReference>
<dbReference type="InterPro" id="IPR018087">
    <property type="entry name" value="Glyco_hydro_5_CS"/>
</dbReference>
<gene>
    <name evidence="7" type="ORF">PPL_03072</name>
</gene>
<dbReference type="Proteomes" id="UP000001396">
    <property type="component" value="Unassembled WGS sequence"/>
</dbReference>
<dbReference type="Pfam" id="PF00150">
    <property type="entry name" value="Cellulase"/>
    <property type="match status" value="1"/>
</dbReference>
<dbReference type="InterPro" id="IPR017853">
    <property type="entry name" value="GH"/>
</dbReference>
<evidence type="ECO:0000259" key="6">
    <source>
        <dbReference type="Pfam" id="PF00150"/>
    </source>
</evidence>
<comment type="caution">
    <text evidence="7">The sequence shown here is derived from an EMBL/GenBank/DDBJ whole genome shotgun (WGS) entry which is preliminary data.</text>
</comment>
<dbReference type="GO" id="GO:0004553">
    <property type="term" value="F:hydrolase activity, hydrolyzing O-glycosyl compounds"/>
    <property type="evidence" value="ECO:0007669"/>
    <property type="project" value="InterPro"/>
</dbReference>
<feature type="chain" id="PRO_5003041902" evidence="5">
    <location>
        <begin position="22"/>
        <end position="543"/>
    </location>
</feature>
<name>D3B3V1_HETP5</name>
<keyword evidence="3 4" id="KW-0326">Glycosidase</keyword>
<dbReference type="STRING" id="670386.D3B3V1"/>
<dbReference type="FunCoup" id="D3B3V1">
    <property type="interactions" value="26"/>
</dbReference>
<reference evidence="7 8" key="1">
    <citation type="journal article" date="2011" name="Genome Res.">
        <title>Phylogeny-wide analysis of social amoeba genomes highlights ancient origins for complex intercellular communication.</title>
        <authorList>
            <person name="Heidel A.J."/>
            <person name="Lawal H.M."/>
            <person name="Felder M."/>
            <person name="Schilde C."/>
            <person name="Helps N.R."/>
            <person name="Tunggal B."/>
            <person name="Rivero F."/>
            <person name="John U."/>
            <person name="Schleicher M."/>
            <person name="Eichinger L."/>
            <person name="Platzer M."/>
            <person name="Noegel A.A."/>
            <person name="Schaap P."/>
            <person name="Gloeckner G."/>
        </authorList>
    </citation>
    <scope>NUCLEOTIDE SEQUENCE [LARGE SCALE GENOMIC DNA]</scope>
    <source>
        <strain evidence="8">ATCC 26659 / Pp 5 / PN500</strain>
    </source>
</reference>
<evidence type="ECO:0000256" key="3">
    <source>
        <dbReference type="ARBA" id="ARBA00023295"/>
    </source>
</evidence>
<dbReference type="RefSeq" id="XP_020436116.1">
    <property type="nucleotide sequence ID" value="XM_020574044.1"/>
</dbReference>
<dbReference type="GO" id="GO:0009251">
    <property type="term" value="P:glucan catabolic process"/>
    <property type="evidence" value="ECO:0007669"/>
    <property type="project" value="TreeGrafter"/>
</dbReference>
<keyword evidence="8" id="KW-1185">Reference proteome</keyword>
<evidence type="ECO:0000256" key="5">
    <source>
        <dbReference type="SAM" id="SignalP"/>
    </source>
</evidence>
<dbReference type="GeneID" id="31358595"/>
<feature type="signal peptide" evidence="5">
    <location>
        <begin position="1"/>
        <end position="21"/>
    </location>
</feature>
<dbReference type="Gene3D" id="3.20.20.80">
    <property type="entry name" value="Glycosidases"/>
    <property type="match status" value="1"/>
</dbReference>
<evidence type="ECO:0000256" key="2">
    <source>
        <dbReference type="ARBA" id="ARBA00022801"/>
    </source>
</evidence>
<dbReference type="PROSITE" id="PS00659">
    <property type="entry name" value="GLYCOSYL_HYDROL_F5"/>
    <property type="match status" value="1"/>
</dbReference>
<dbReference type="FunFam" id="3.20.20.80:FF:000297">
    <property type="entry name" value="Galactose-binding domain-containing protein"/>
    <property type="match status" value="1"/>
</dbReference>
<dbReference type="AlphaFoldDB" id="D3B3V1"/>
<evidence type="ECO:0000256" key="1">
    <source>
        <dbReference type="ARBA" id="ARBA00005641"/>
    </source>
</evidence>
<evidence type="ECO:0000256" key="4">
    <source>
        <dbReference type="RuleBase" id="RU361153"/>
    </source>
</evidence>
<protein>
    <submittedName>
        <fullName evidence="7">Galactose-binding domain-containing protein</fullName>
    </submittedName>
</protein>
<keyword evidence="2 4" id="KW-0378">Hydrolase</keyword>
<dbReference type="PANTHER" id="PTHR34142">
    <property type="entry name" value="ENDO-BETA-1,4-GLUCANASE A"/>
    <property type="match status" value="1"/>
</dbReference>
<feature type="domain" description="Glycoside hydrolase family 5" evidence="6">
    <location>
        <begin position="68"/>
        <end position="320"/>
    </location>
</feature>
<evidence type="ECO:0000313" key="8">
    <source>
        <dbReference type="Proteomes" id="UP000001396"/>
    </source>
</evidence>